<proteinExistence type="predicted"/>
<dbReference type="Gene3D" id="3.30.565.10">
    <property type="entry name" value="Histidine kinase-like ATPase, C-terminal domain"/>
    <property type="match status" value="1"/>
</dbReference>
<evidence type="ECO:0000256" key="1">
    <source>
        <dbReference type="SAM" id="MobiDB-lite"/>
    </source>
</evidence>
<dbReference type="AlphaFoldDB" id="A0A2W5T2Y5"/>
<evidence type="ECO:0000313" key="3">
    <source>
        <dbReference type="EMBL" id="PZR06396.1"/>
    </source>
</evidence>
<sequence length="145" mass="14963">MSTLTANVKTRVDVLGFCVEVRRCAQHSGLDARRTGELLLVVSELGTNAALHGNGGALTVVVTHTGWQVSAVDAGPGFTPAVLADAGRSDRLGRDGVRQPADGGRSFGSGLATVRRLSTSFTLQNAPRGAQAFAARDFSNSQGAV</sequence>
<feature type="region of interest" description="Disordered" evidence="1">
    <location>
        <begin position="90"/>
        <end position="109"/>
    </location>
</feature>
<organism evidence="3 4">
    <name type="scientific">Archangium gephyra</name>
    <dbReference type="NCBI Taxonomy" id="48"/>
    <lineage>
        <taxon>Bacteria</taxon>
        <taxon>Pseudomonadati</taxon>
        <taxon>Myxococcota</taxon>
        <taxon>Myxococcia</taxon>
        <taxon>Myxococcales</taxon>
        <taxon>Cystobacterineae</taxon>
        <taxon>Archangiaceae</taxon>
        <taxon>Archangium</taxon>
    </lineage>
</organism>
<dbReference type="EMBL" id="QFQP01000038">
    <property type="protein sequence ID" value="PZR06396.1"/>
    <property type="molecule type" value="Genomic_DNA"/>
</dbReference>
<comment type="caution">
    <text evidence="3">The sequence shown here is derived from an EMBL/GenBank/DDBJ whole genome shotgun (WGS) entry which is preliminary data.</text>
</comment>
<protein>
    <recommendedName>
        <fullName evidence="2">Histidine kinase/HSP90-like ATPase domain-containing protein</fullName>
    </recommendedName>
</protein>
<reference evidence="3 4" key="1">
    <citation type="submission" date="2017-08" db="EMBL/GenBank/DDBJ databases">
        <title>Infants hospitalized years apart are colonized by the same room-sourced microbial strains.</title>
        <authorList>
            <person name="Brooks B."/>
            <person name="Olm M.R."/>
            <person name="Firek B.A."/>
            <person name="Baker R."/>
            <person name="Thomas B.C."/>
            <person name="Morowitz M.J."/>
            <person name="Banfield J.F."/>
        </authorList>
    </citation>
    <scope>NUCLEOTIDE SEQUENCE [LARGE SCALE GENOMIC DNA]</scope>
    <source>
        <strain evidence="3">S2_003_000_R2_14</strain>
    </source>
</reference>
<dbReference type="Pfam" id="PF13581">
    <property type="entry name" value="HATPase_c_2"/>
    <property type="match status" value="1"/>
</dbReference>
<name>A0A2W5T2Y5_9BACT</name>
<evidence type="ECO:0000259" key="2">
    <source>
        <dbReference type="Pfam" id="PF13581"/>
    </source>
</evidence>
<accession>A0A2W5T2Y5</accession>
<gene>
    <name evidence="3" type="ORF">DI536_30465</name>
</gene>
<feature type="domain" description="Histidine kinase/HSP90-like ATPase" evidence="2">
    <location>
        <begin position="18"/>
        <end position="129"/>
    </location>
</feature>
<dbReference type="Proteomes" id="UP000249061">
    <property type="component" value="Unassembled WGS sequence"/>
</dbReference>
<dbReference type="SUPFAM" id="SSF55874">
    <property type="entry name" value="ATPase domain of HSP90 chaperone/DNA topoisomerase II/histidine kinase"/>
    <property type="match status" value="1"/>
</dbReference>
<dbReference type="InterPro" id="IPR003594">
    <property type="entry name" value="HATPase_dom"/>
</dbReference>
<evidence type="ECO:0000313" key="4">
    <source>
        <dbReference type="Proteomes" id="UP000249061"/>
    </source>
</evidence>
<dbReference type="InterPro" id="IPR036890">
    <property type="entry name" value="HATPase_C_sf"/>
</dbReference>